<dbReference type="CDD" id="cd09272">
    <property type="entry name" value="RNase_HI_RT_Ty1"/>
    <property type="match status" value="1"/>
</dbReference>
<organism evidence="2">
    <name type="scientific">Tanacetum cinerariifolium</name>
    <name type="common">Dalmatian daisy</name>
    <name type="synonym">Chrysanthemum cinerariifolium</name>
    <dbReference type="NCBI Taxonomy" id="118510"/>
    <lineage>
        <taxon>Eukaryota</taxon>
        <taxon>Viridiplantae</taxon>
        <taxon>Streptophyta</taxon>
        <taxon>Embryophyta</taxon>
        <taxon>Tracheophyta</taxon>
        <taxon>Spermatophyta</taxon>
        <taxon>Magnoliopsida</taxon>
        <taxon>eudicotyledons</taxon>
        <taxon>Gunneridae</taxon>
        <taxon>Pentapetalae</taxon>
        <taxon>asterids</taxon>
        <taxon>campanulids</taxon>
        <taxon>Asterales</taxon>
        <taxon>Asteraceae</taxon>
        <taxon>Asteroideae</taxon>
        <taxon>Anthemideae</taxon>
        <taxon>Anthemidinae</taxon>
        <taxon>Tanacetum</taxon>
    </lineage>
</organism>
<dbReference type="InterPro" id="IPR058331">
    <property type="entry name" value="DUF8018"/>
</dbReference>
<reference evidence="2" key="1">
    <citation type="journal article" date="2019" name="Sci. Rep.">
        <title>Draft genome of Tanacetum cinerariifolium, the natural source of mosquito coil.</title>
        <authorList>
            <person name="Yamashiro T."/>
            <person name="Shiraishi A."/>
            <person name="Satake H."/>
            <person name="Nakayama K."/>
        </authorList>
    </citation>
    <scope>NUCLEOTIDE SEQUENCE</scope>
</reference>
<evidence type="ECO:0000313" key="2">
    <source>
        <dbReference type="EMBL" id="GEX12157.1"/>
    </source>
</evidence>
<protein>
    <submittedName>
        <fullName evidence="2">NBS-containing resistance-like protein</fullName>
    </submittedName>
</protein>
<dbReference type="EMBL" id="BKCJ010090632">
    <property type="protein sequence ID" value="GEX12157.1"/>
    <property type="molecule type" value="Genomic_DNA"/>
</dbReference>
<feature type="domain" description="DUF8018" evidence="1">
    <location>
        <begin position="116"/>
        <end position="154"/>
    </location>
</feature>
<sequence length="167" mass="18865">CSATRRSTSGYCVFLGDNLLTWSSKRQDTLSRSGAEAEYRGVANVVAGTSWIRNLLRELHTPLFTATLVYCDNVSVVYMSANPVQHQLTIHIEIDIHFVRDKVAAGHVRVLYFHSRFHAIDLARIQTKDLCEVEVWIFDQMEVLDPSGDRQGLGFALPDNAIWELSI</sequence>
<dbReference type="PANTHER" id="PTHR11439">
    <property type="entry name" value="GAG-POL-RELATED RETROTRANSPOSON"/>
    <property type="match status" value="1"/>
</dbReference>
<proteinExistence type="predicted"/>
<comment type="caution">
    <text evidence="2">The sequence shown here is derived from an EMBL/GenBank/DDBJ whole genome shotgun (WGS) entry which is preliminary data.</text>
</comment>
<evidence type="ECO:0000259" key="1">
    <source>
        <dbReference type="Pfam" id="PF26057"/>
    </source>
</evidence>
<feature type="non-terminal residue" evidence="2">
    <location>
        <position position="1"/>
    </location>
</feature>
<name>A0A699H5T2_TANCI</name>
<accession>A0A699H5T2</accession>
<dbReference type="Pfam" id="PF26057">
    <property type="entry name" value="DUF8018"/>
    <property type="match status" value="1"/>
</dbReference>
<dbReference type="PANTHER" id="PTHR11439:SF524">
    <property type="entry name" value="RNA-DIRECTED DNA POLYMERASE, PROTEIN KINASE RLK-PELLE-DLSV FAMILY"/>
    <property type="match status" value="1"/>
</dbReference>
<gene>
    <name evidence="2" type="ORF">Tci_284132</name>
</gene>
<dbReference type="AlphaFoldDB" id="A0A699H5T2"/>